<dbReference type="Pfam" id="PF02457">
    <property type="entry name" value="DAC"/>
    <property type="match status" value="1"/>
</dbReference>
<protein>
    <submittedName>
        <fullName evidence="2">DNA integrity scanning protein DisA nucleotide-binding domain protein</fullName>
    </submittedName>
</protein>
<dbReference type="InterPro" id="IPR003390">
    <property type="entry name" value="DNA_integrity_scan_DisA_N"/>
</dbReference>
<dbReference type="RefSeq" id="WP_190783231.1">
    <property type="nucleotide sequence ID" value="NZ_JACWZZ010000001.1"/>
</dbReference>
<feature type="domain" description="DAC" evidence="1">
    <location>
        <begin position="287"/>
        <end position="449"/>
    </location>
</feature>
<sequence length="449" mass="51140">MDRFASPKTKEELLSSLHYIFPITNHKEIDQNTIIPAIEEKNNLGLNGQYAFWSEINNGVVCLIYDNNKPRQPHKALLLTTVQKPEQLDLNFANYFCKVFNDDIKTLPLSEKHSELWISLRQTQFRRAISKFSSFSTEPIIQWMQIVENSVSLRYENKPFSLCLFMTKQREWIQTPLGSRFIPFKKSIPFAKGIMAEKWLRAAMSSHNIGIAGVGFAGDLFGLFDIPYEESESDELFSPHEDLTSISKLLVKGTCLFITTENGDIYLQLANKSTFYKTQGRWHYLNYNNIYKMLKQFLNEEMSRSILKICLNLSYEKQGALILIPDVLATITEIIPDINQKNKANGDLRDSIKGLKITDKIQRRIITTSAKIDGALVISRTGTVQDVACMIGQPSPEKLAELKIEKLERYSGARTTAAWNASTYGISIKVSEDGPIMIFRHGMLITQIG</sequence>
<organism evidence="2 3">
    <name type="scientific">Hymenobacter duratus</name>
    <dbReference type="NCBI Taxonomy" id="2771356"/>
    <lineage>
        <taxon>Bacteria</taxon>
        <taxon>Pseudomonadati</taxon>
        <taxon>Bacteroidota</taxon>
        <taxon>Cytophagia</taxon>
        <taxon>Cytophagales</taxon>
        <taxon>Hymenobacteraceae</taxon>
        <taxon>Hymenobacter</taxon>
    </lineage>
</organism>
<reference evidence="2 3" key="1">
    <citation type="submission" date="2020-09" db="EMBL/GenBank/DDBJ databases">
        <authorList>
            <person name="Kim M.K."/>
        </authorList>
    </citation>
    <scope>NUCLEOTIDE SEQUENCE [LARGE SCALE GENOMIC DNA]</scope>
    <source>
        <strain evidence="2 3">BT646</strain>
    </source>
</reference>
<dbReference type="Gene3D" id="3.40.1700.10">
    <property type="entry name" value="DNA integrity scanning protein, DisA, N-terminal domain"/>
    <property type="match status" value="1"/>
</dbReference>
<name>A0ABR8JEX3_9BACT</name>
<keyword evidence="3" id="KW-1185">Reference proteome</keyword>
<evidence type="ECO:0000259" key="1">
    <source>
        <dbReference type="PROSITE" id="PS51794"/>
    </source>
</evidence>
<comment type="caution">
    <text evidence="2">The sequence shown here is derived from an EMBL/GenBank/DDBJ whole genome shotgun (WGS) entry which is preliminary data.</text>
</comment>
<evidence type="ECO:0000313" key="3">
    <source>
        <dbReference type="Proteomes" id="UP000642468"/>
    </source>
</evidence>
<proteinExistence type="predicted"/>
<dbReference type="PROSITE" id="PS51794">
    <property type="entry name" value="DAC"/>
    <property type="match status" value="1"/>
</dbReference>
<dbReference type="Proteomes" id="UP000642468">
    <property type="component" value="Unassembled WGS sequence"/>
</dbReference>
<accession>A0ABR8JEX3</accession>
<evidence type="ECO:0000313" key="2">
    <source>
        <dbReference type="EMBL" id="MBD2714123.1"/>
    </source>
</evidence>
<dbReference type="SUPFAM" id="SSF143597">
    <property type="entry name" value="YojJ-like"/>
    <property type="match status" value="1"/>
</dbReference>
<dbReference type="EMBL" id="JACWZZ010000001">
    <property type="protein sequence ID" value="MBD2714123.1"/>
    <property type="molecule type" value="Genomic_DNA"/>
</dbReference>
<dbReference type="InterPro" id="IPR036888">
    <property type="entry name" value="DNA_integrity_DisA_N_sf"/>
</dbReference>
<gene>
    <name evidence="2" type="ORF">IC231_03640</name>
</gene>